<feature type="transmembrane region" description="Helical" evidence="1">
    <location>
        <begin position="27"/>
        <end position="49"/>
    </location>
</feature>
<keyword evidence="1" id="KW-1133">Transmembrane helix</keyword>
<keyword evidence="3" id="KW-1185">Reference proteome</keyword>
<sequence>MLVVALLVAVIAGIIVAILMKLDGKSYAGAALSGIGTSGAVFVGVVAVASQVFPS</sequence>
<evidence type="ECO:0000313" key="3">
    <source>
        <dbReference type="Proteomes" id="UP000242367"/>
    </source>
</evidence>
<dbReference type="AlphaFoldDB" id="A0A2P4UNR3"/>
<keyword evidence="1" id="KW-0812">Transmembrane</keyword>
<dbReference type="Proteomes" id="UP000242367">
    <property type="component" value="Unassembled WGS sequence"/>
</dbReference>
<comment type="caution">
    <text evidence="2">The sequence shown here is derived from an EMBL/GenBank/DDBJ whole genome shotgun (WGS) entry which is preliminary data.</text>
</comment>
<dbReference type="EMBL" id="MTBP01000001">
    <property type="protein sequence ID" value="POM26684.1"/>
    <property type="molecule type" value="Genomic_DNA"/>
</dbReference>
<proteinExistence type="predicted"/>
<keyword evidence="1" id="KW-0472">Membrane</keyword>
<accession>A0A2P4UNR3</accession>
<evidence type="ECO:0000256" key="1">
    <source>
        <dbReference type="SAM" id="Phobius"/>
    </source>
</evidence>
<organism evidence="2 3">
    <name type="scientific">Actinomadura rubteroloni</name>
    <dbReference type="NCBI Taxonomy" id="1926885"/>
    <lineage>
        <taxon>Bacteria</taxon>
        <taxon>Bacillati</taxon>
        <taxon>Actinomycetota</taxon>
        <taxon>Actinomycetes</taxon>
        <taxon>Streptosporangiales</taxon>
        <taxon>Thermomonosporaceae</taxon>
        <taxon>Actinomadura</taxon>
    </lineage>
</organism>
<reference evidence="2 3" key="1">
    <citation type="journal article" date="2017" name="Chemistry">
        <title>Isolation, Biosynthesis and Chemical Modifications of Rubterolones A-F: Rare Tropolone Alkaloids from Actinomadura sp. 5-2.</title>
        <authorList>
            <person name="Guo H."/>
            <person name="Benndorf R."/>
            <person name="Leichnitz D."/>
            <person name="Klassen J.L."/>
            <person name="Vollmers J."/>
            <person name="Gorls H."/>
            <person name="Steinacker M."/>
            <person name="Weigel C."/>
            <person name="Dahse H.M."/>
            <person name="Kaster A.K."/>
            <person name="de Beer Z.W."/>
            <person name="Poulsen M."/>
            <person name="Beemelmanns C."/>
        </authorList>
    </citation>
    <scope>NUCLEOTIDE SEQUENCE [LARGE SCALE GENOMIC DNA]</scope>
    <source>
        <strain evidence="2 3">5-2</strain>
    </source>
</reference>
<evidence type="ECO:0000313" key="2">
    <source>
        <dbReference type="EMBL" id="POM26684.1"/>
    </source>
</evidence>
<protein>
    <submittedName>
        <fullName evidence="2">Uncharacterized protein</fullName>
    </submittedName>
</protein>
<gene>
    <name evidence="2" type="ORF">BTM25_10880</name>
</gene>
<name>A0A2P4UNR3_9ACTN</name>